<evidence type="ECO:0000313" key="3">
    <source>
        <dbReference type="Proteomes" id="UP001303160"/>
    </source>
</evidence>
<name>A0AAN6XBC9_9PEZI</name>
<evidence type="ECO:0000256" key="1">
    <source>
        <dbReference type="SAM" id="MobiDB-lite"/>
    </source>
</evidence>
<keyword evidence="3" id="KW-1185">Reference proteome</keyword>
<gene>
    <name evidence="2" type="ORF">QBC40DRAFT_286362</name>
</gene>
<reference evidence="2" key="1">
    <citation type="journal article" date="2023" name="Mol. Phylogenet. Evol.">
        <title>Genome-scale phylogeny and comparative genomics of the fungal order Sordariales.</title>
        <authorList>
            <person name="Hensen N."/>
            <person name="Bonometti L."/>
            <person name="Westerberg I."/>
            <person name="Brannstrom I.O."/>
            <person name="Guillou S."/>
            <person name="Cros-Aarteil S."/>
            <person name="Calhoun S."/>
            <person name="Haridas S."/>
            <person name="Kuo A."/>
            <person name="Mondo S."/>
            <person name="Pangilinan J."/>
            <person name="Riley R."/>
            <person name="LaButti K."/>
            <person name="Andreopoulos B."/>
            <person name="Lipzen A."/>
            <person name="Chen C."/>
            <person name="Yan M."/>
            <person name="Daum C."/>
            <person name="Ng V."/>
            <person name="Clum A."/>
            <person name="Steindorff A."/>
            <person name="Ohm R.A."/>
            <person name="Martin F."/>
            <person name="Silar P."/>
            <person name="Natvig D.O."/>
            <person name="Lalanne C."/>
            <person name="Gautier V."/>
            <person name="Ament-Velasquez S.L."/>
            <person name="Kruys A."/>
            <person name="Hutchinson M.I."/>
            <person name="Powell A.J."/>
            <person name="Barry K."/>
            <person name="Miller A.N."/>
            <person name="Grigoriev I.V."/>
            <person name="Debuchy R."/>
            <person name="Gladieux P."/>
            <person name="Hiltunen Thoren M."/>
            <person name="Johannesson H."/>
        </authorList>
    </citation>
    <scope>NUCLEOTIDE SEQUENCE</scope>
    <source>
        <strain evidence="2">CBS 315.58</strain>
    </source>
</reference>
<dbReference type="CDD" id="cd23703">
    <property type="entry name" value="mS26_PET12"/>
    <property type="match status" value="1"/>
</dbReference>
<organism evidence="2 3">
    <name type="scientific">Triangularia verruculosa</name>
    <dbReference type="NCBI Taxonomy" id="2587418"/>
    <lineage>
        <taxon>Eukaryota</taxon>
        <taxon>Fungi</taxon>
        <taxon>Dikarya</taxon>
        <taxon>Ascomycota</taxon>
        <taxon>Pezizomycotina</taxon>
        <taxon>Sordariomycetes</taxon>
        <taxon>Sordariomycetidae</taxon>
        <taxon>Sordariales</taxon>
        <taxon>Podosporaceae</taxon>
        <taxon>Triangularia</taxon>
    </lineage>
</organism>
<proteinExistence type="predicted"/>
<sequence length="314" mass="34413">MPPSLPRPVLSGLEAALTSCRLTPTPPRHLSRSLSTTPSHLQQFFPPDSPKFITIPEPAQSADSKPSPVKGHLPTPRNIFPTRGGRLKARAAFVKSATPLSKSERLGLPPKSAEEAAHRKSAAVRRKNLAEGIQGLYVRKRLHQTQILSRSQYKVEFNNARANAPERADEVLTRSTVKDSTAKQVQVKPDPHRFNHAIMAKKKTERLAAQKSEARKDALAQLYVAAQTFIVTEKQLEDRVEELFSEDAFTNRGIKESNMWDSQGAPVSIAQRQAQVSGAKFGLSSEAGPALQAAVRQKLVAEELSGGKLVIDTQ</sequence>
<accession>A0AAN6XBC9</accession>
<feature type="region of interest" description="Disordered" evidence="1">
    <location>
        <begin position="102"/>
        <end position="121"/>
    </location>
</feature>
<dbReference type="Pfam" id="PF26163">
    <property type="entry name" value="mS26"/>
    <property type="match status" value="1"/>
</dbReference>
<dbReference type="InterPro" id="IPR058940">
    <property type="entry name" value="mS26_fungi"/>
</dbReference>
<feature type="region of interest" description="Disordered" evidence="1">
    <location>
        <begin position="56"/>
        <end position="82"/>
    </location>
</feature>
<reference evidence="2" key="2">
    <citation type="submission" date="2023-05" db="EMBL/GenBank/DDBJ databases">
        <authorList>
            <consortium name="Lawrence Berkeley National Laboratory"/>
            <person name="Steindorff A."/>
            <person name="Hensen N."/>
            <person name="Bonometti L."/>
            <person name="Westerberg I."/>
            <person name="Brannstrom I.O."/>
            <person name="Guillou S."/>
            <person name="Cros-Aarteil S."/>
            <person name="Calhoun S."/>
            <person name="Haridas S."/>
            <person name="Kuo A."/>
            <person name="Mondo S."/>
            <person name="Pangilinan J."/>
            <person name="Riley R."/>
            <person name="Labutti K."/>
            <person name="Andreopoulos B."/>
            <person name="Lipzen A."/>
            <person name="Chen C."/>
            <person name="Yanf M."/>
            <person name="Daum C."/>
            <person name="Ng V."/>
            <person name="Clum A."/>
            <person name="Ohm R."/>
            <person name="Martin F."/>
            <person name="Silar P."/>
            <person name="Natvig D."/>
            <person name="Lalanne C."/>
            <person name="Gautier V."/>
            <person name="Ament-Velasquez S.L."/>
            <person name="Kruys A."/>
            <person name="Hutchinson M.I."/>
            <person name="Powell A.J."/>
            <person name="Barry K."/>
            <person name="Miller A.N."/>
            <person name="Grigoriev I.V."/>
            <person name="Debuchy R."/>
            <person name="Gladieux P."/>
            <person name="Thoren M.H."/>
            <person name="Johannesson H."/>
        </authorList>
    </citation>
    <scope>NUCLEOTIDE SEQUENCE</scope>
    <source>
        <strain evidence="2">CBS 315.58</strain>
    </source>
</reference>
<dbReference type="Proteomes" id="UP001303160">
    <property type="component" value="Unassembled WGS sequence"/>
</dbReference>
<dbReference type="AlphaFoldDB" id="A0AAN6XBC9"/>
<protein>
    <submittedName>
        <fullName evidence="2">Uncharacterized protein</fullName>
    </submittedName>
</protein>
<comment type="caution">
    <text evidence="2">The sequence shown here is derived from an EMBL/GenBank/DDBJ whole genome shotgun (WGS) entry which is preliminary data.</text>
</comment>
<evidence type="ECO:0000313" key="2">
    <source>
        <dbReference type="EMBL" id="KAK4196933.1"/>
    </source>
</evidence>
<dbReference type="EMBL" id="MU863973">
    <property type="protein sequence ID" value="KAK4196933.1"/>
    <property type="molecule type" value="Genomic_DNA"/>
</dbReference>